<proteinExistence type="inferred from homology"/>
<dbReference type="FunCoup" id="A0A068V0Q6">
    <property type="interactions" value="173"/>
</dbReference>
<dbReference type="PANTHER" id="PTHR47284">
    <property type="entry name" value="FATTY-ACID-BINDING PROTEIN 2"/>
    <property type="match status" value="1"/>
</dbReference>
<dbReference type="Gene3D" id="1.10.890.20">
    <property type="match status" value="1"/>
</dbReference>
<dbReference type="GO" id="GO:0009570">
    <property type="term" value="C:chloroplast stroma"/>
    <property type="evidence" value="ECO:0007669"/>
    <property type="project" value="EnsemblPlants"/>
</dbReference>
<comment type="similarity">
    <text evidence="1">Belongs to the chalcone isomerase family.</text>
</comment>
<accession>A0A068V0Q6</accession>
<evidence type="ECO:0000259" key="2">
    <source>
        <dbReference type="Pfam" id="PF16035"/>
    </source>
</evidence>
<name>A0A068V0Q6_COFCA</name>
<feature type="domain" description="Chalcone isomerase" evidence="2">
    <location>
        <begin position="236"/>
        <end position="408"/>
    </location>
</feature>
<dbReference type="GO" id="GO:0016872">
    <property type="term" value="F:intramolecular lyase activity"/>
    <property type="evidence" value="ECO:0007669"/>
    <property type="project" value="InterPro"/>
</dbReference>
<dbReference type="OrthoDB" id="18193at2759"/>
<evidence type="ECO:0000313" key="4">
    <source>
        <dbReference type="Proteomes" id="UP000295252"/>
    </source>
</evidence>
<protein>
    <recommendedName>
        <fullName evidence="2">Chalcone isomerase domain-containing protein</fullName>
    </recommendedName>
</protein>
<dbReference type="Gene3D" id="3.50.70.10">
    <property type="match status" value="1"/>
</dbReference>
<gene>
    <name evidence="3" type="ORF">GSCOC_T00038435001</name>
</gene>
<dbReference type="PANTHER" id="PTHR47284:SF3">
    <property type="entry name" value="FATTY-ACID-BINDING PROTEIN 2"/>
    <property type="match status" value="1"/>
</dbReference>
<keyword evidence="4" id="KW-1185">Reference proteome</keyword>
<organism evidence="3 4">
    <name type="scientific">Coffea canephora</name>
    <name type="common">Robusta coffee</name>
    <dbReference type="NCBI Taxonomy" id="49390"/>
    <lineage>
        <taxon>Eukaryota</taxon>
        <taxon>Viridiplantae</taxon>
        <taxon>Streptophyta</taxon>
        <taxon>Embryophyta</taxon>
        <taxon>Tracheophyta</taxon>
        <taxon>Spermatophyta</taxon>
        <taxon>Magnoliopsida</taxon>
        <taxon>eudicotyledons</taxon>
        <taxon>Gunneridae</taxon>
        <taxon>Pentapetalae</taxon>
        <taxon>asterids</taxon>
        <taxon>lamiids</taxon>
        <taxon>Gentianales</taxon>
        <taxon>Rubiaceae</taxon>
        <taxon>Ixoroideae</taxon>
        <taxon>Gardenieae complex</taxon>
        <taxon>Bertiereae - Coffeeae clade</taxon>
        <taxon>Coffeeae</taxon>
        <taxon>Coffea</taxon>
    </lineage>
</organism>
<dbReference type="OMA" id="MDQRPCE"/>
<sequence>MDPNGGSSNIFPMDPLVPHRFSIHFLSHIVSFVDNSRYLCVPGTLALQEAFNCFSKFAGAFFIWFARGSNSNINGKILGRHDGSNPINCKGDNQLKRIISQGQKFKGVLDNCICEGKSSIPFILDKISRFSMKQFYIEAEHLRSFPALSLAAALVPPLNNVYPDVLAVPLEAGDIATQRCLSQRPCEIEHQGCNDISFQSLSWTGHAVEPRTGIEFPTILDNSVAAEHNSSFTSEVLVGTGSRIMKIIRIKSLNVYAFGFYVHPFDICEKLGPKYGSLPVSELNKSCDFYEDLLREDINMTVRLVVSCNGIKINTVKDAFEKSLRARLLKTNPDTDFSCLQRFGSIFSNDIPLHAGTTINFRRTANGSFITEIGDNQLGAVQSKELCRAFFDMYIGDIPVCEQTKEQIGENVASIMRRC</sequence>
<dbReference type="EMBL" id="HG739159">
    <property type="protein sequence ID" value="CDP13478.1"/>
    <property type="molecule type" value="Genomic_DNA"/>
</dbReference>
<dbReference type="InParanoid" id="A0A068V0Q6"/>
<dbReference type="InterPro" id="IPR016087">
    <property type="entry name" value="Chalcone_isomerase"/>
</dbReference>
<dbReference type="InterPro" id="IPR016089">
    <property type="entry name" value="Chalcone_isomerase_bundle_sf"/>
</dbReference>
<dbReference type="InterPro" id="IPR036298">
    <property type="entry name" value="Chalcone_isomerase_sf"/>
</dbReference>
<dbReference type="InterPro" id="IPR016088">
    <property type="entry name" value="Chalcone_isomerase_3-sand"/>
</dbReference>
<dbReference type="Pfam" id="PF16035">
    <property type="entry name" value="Chalcone_2"/>
    <property type="match status" value="1"/>
</dbReference>
<dbReference type="SUPFAM" id="SSF54626">
    <property type="entry name" value="Chalcone isomerase"/>
    <property type="match status" value="1"/>
</dbReference>
<dbReference type="Proteomes" id="UP000295252">
    <property type="component" value="Chromosome X"/>
</dbReference>
<dbReference type="Gramene" id="CDP13478">
    <property type="protein sequence ID" value="CDP13478"/>
    <property type="gene ID" value="GSCOC_T00038435001"/>
</dbReference>
<dbReference type="PhylomeDB" id="A0A068V0Q6"/>
<dbReference type="AlphaFoldDB" id="A0A068V0Q6"/>
<reference evidence="4" key="1">
    <citation type="journal article" date="2014" name="Science">
        <title>The coffee genome provides insight into the convergent evolution of caffeine biosynthesis.</title>
        <authorList>
            <person name="Denoeud F."/>
            <person name="Carretero-Paulet L."/>
            <person name="Dereeper A."/>
            <person name="Droc G."/>
            <person name="Guyot R."/>
            <person name="Pietrella M."/>
            <person name="Zheng C."/>
            <person name="Alberti A."/>
            <person name="Anthony F."/>
            <person name="Aprea G."/>
            <person name="Aury J.M."/>
            <person name="Bento P."/>
            <person name="Bernard M."/>
            <person name="Bocs S."/>
            <person name="Campa C."/>
            <person name="Cenci A."/>
            <person name="Combes M.C."/>
            <person name="Crouzillat D."/>
            <person name="Da Silva C."/>
            <person name="Daddiego L."/>
            <person name="De Bellis F."/>
            <person name="Dussert S."/>
            <person name="Garsmeur O."/>
            <person name="Gayraud T."/>
            <person name="Guignon V."/>
            <person name="Jahn K."/>
            <person name="Jamilloux V."/>
            <person name="Joet T."/>
            <person name="Labadie K."/>
            <person name="Lan T."/>
            <person name="Leclercq J."/>
            <person name="Lepelley M."/>
            <person name="Leroy T."/>
            <person name="Li L.T."/>
            <person name="Librado P."/>
            <person name="Lopez L."/>
            <person name="Munoz A."/>
            <person name="Noel B."/>
            <person name="Pallavicini A."/>
            <person name="Perrotta G."/>
            <person name="Poncet V."/>
            <person name="Pot D."/>
            <person name="Priyono X."/>
            <person name="Rigoreau M."/>
            <person name="Rouard M."/>
            <person name="Rozas J."/>
            <person name="Tranchant-Dubreuil C."/>
            <person name="VanBuren R."/>
            <person name="Zhang Q."/>
            <person name="Andrade A.C."/>
            <person name="Argout X."/>
            <person name="Bertrand B."/>
            <person name="de Kochko A."/>
            <person name="Graziosi G."/>
            <person name="Henry R.J."/>
            <person name="Jayarama X."/>
            <person name="Ming R."/>
            <person name="Nagai C."/>
            <person name="Rounsley S."/>
            <person name="Sankoff D."/>
            <person name="Giuliano G."/>
            <person name="Albert V.A."/>
            <person name="Wincker P."/>
            <person name="Lashermes P."/>
        </authorList>
    </citation>
    <scope>NUCLEOTIDE SEQUENCE [LARGE SCALE GENOMIC DNA]</scope>
    <source>
        <strain evidence="4">cv. DH200-94</strain>
    </source>
</reference>
<evidence type="ECO:0000256" key="1">
    <source>
        <dbReference type="ARBA" id="ARBA00007166"/>
    </source>
</evidence>
<dbReference type="STRING" id="49390.A0A068V0Q6"/>
<evidence type="ECO:0000313" key="3">
    <source>
        <dbReference type="EMBL" id="CDP13478.1"/>
    </source>
</evidence>
<dbReference type="GO" id="GO:0005504">
    <property type="term" value="F:fatty acid binding"/>
    <property type="evidence" value="ECO:0007669"/>
    <property type="project" value="EnsemblPlants"/>
</dbReference>